<organism evidence="1">
    <name type="scientific">Sesamum angustifolium</name>
    <dbReference type="NCBI Taxonomy" id="2727405"/>
    <lineage>
        <taxon>Eukaryota</taxon>
        <taxon>Viridiplantae</taxon>
        <taxon>Streptophyta</taxon>
        <taxon>Embryophyta</taxon>
        <taxon>Tracheophyta</taxon>
        <taxon>Spermatophyta</taxon>
        <taxon>Magnoliopsida</taxon>
        <taxon>eudicotyledons</taxon>
        <taxon>Gunneridae</taxon>
        <taxon>Pentapetalae</taxon>
        <taxon>asterids</taxon>
        <taxon>lamiids</taxon>
        <taxon>Lamiales</taxon>
        <taxon>Pedaliaceae</taxon>
        <taxon>Sesamum</taxon>
    </lineage>
</organism>
<proteinExistence type="predicted"/>
<sequence>MLAAKPASTPLPPGLKLILDDGSLLPDLGTYRRCWLSSLSRIHSAGHLFPRLTTELVPSGISYFSLGRCRQCFTVLEGVCSFGFLSFLGRPRNRPLSCGNQATLHITANPVFHERTKHLDIDCHLVRDQFKLDFISPSFVPGSAQLAYLFTKSLSAPDFVRFLSKMGPLIRLHLEGGCSNLQ</sequence>
<dbReference type="EMBL" id="JACGWK010001385">
    <property type="protein sequence ID" value="KAL0289758.1"/>
    <property type="molecule type" value="Genomic_DNA"/>
</dbReference>
<reference evidence="1" key="2">
    <citation type="journal article" date="2024" name="Plant">
        <title>Genomic evolution and insights into agronomic trait innovations of Sesamum species.</title>
        <authorList>
            <person name="Miao H."/>
            <person name="Wang L."/>
            <person name="Qu L."/>
            <person name="Liu H."/>
            <person name="Sun Y."/>
            <person name="Le M."/>
            <person name="Wang Q."/>
            <person name="Wei S."/>
            <person name="Zheng Y."/>
            <person name="Lin W."/>
            <person name="Duan Y."/>
            <person name="Cao H."/>
            <person name="Xiong S."/>
            <person name="Wang X."/>
            <person name="Wei L."/>
            <person name="Li C."/>
            <person name="Ma Q."/>
            <person name="Ju M."/>
            <person name="Zhao R."/>
            <person name="Li G."/>
            <person name="Mu C."/>
            <person name="Tian Q."/>
            <person name="Mei H."/>
            <person name="Zhang T."/>
            <person name="Gao T."/>
            <person name="Zhang H."/>
        </authorList>
    </citation>
    <scope>NUCLEOTIDE SEQUENCE</scope>
    <source>
        <strain evidence="1">G01</strain>
    </source>
</reference>
<comment type="caution">
    <text evidence="1">The sequence shown here is derived from an EMBL/GenBank/DDBJ whole genome shotgun (WGS) entry which is preliminary data.</text>
</comment>
<name>A0AAW2J7N3_9LAMI</name>
<reference evidence="1" key="1">
    <citation type="submission" date="2020-06" db="EMBL/GenBank/DDBJ databases">
        <authorList>
            <person name="Li T."/>
            <person name="Hu X."/>
            <person name="Zhang T."/>
            <person name="Song X."/>
            <person name="Zhang H."/>
            <person name="Dai N."/>
            <person name="Sheng W."/>
            <person name="Hou X."/>
            <person name="Wei L."/>
        </authorList>
    </citation>
    <scope>NUCLEOTIDE SEQUENCE</scope>
    <source>
        <strain evidence="1">G01</strain>
        <tissue evidence="1">Leaf</tissue>
    </source>
</reference>
<evidence type="ECO:0000313" key="1">
    <source>
        <dbReference type="EMBL" id="KAL0289758.1"/>
    </source>
</evidence>
<dbReference type="CDD" id="cd09272">
    <property type="entry name" value="RNase_HI_RT_Ty1"/>
    <property type="match status" value="1"/>
</dbReference>
<dbReference type="AlphaFoldDB" id="A0AAW2J7N3"/>
<gene>
    <name evidence="1" type="ORF">Sangu_2604000</name>
</gene>
<accession>A0AAW2J7N3</accession>
<protein>
    <submittedName>
        <fullName evidence="1">Uncharacterized protein</fullName>
    </submittedName>
</protein>